<dbReference type="GO" id="GO:0008278">
    <property type="term" value="C:cohesin complex"/>
    <property type="evidence" value="ECO:0007669"/>
    <property type="project" value="TreeGrafter"/>
</dbReference>
<dbReference type="InterPro" id="IPR056396">
    <property type="entry name" value="HEAT_SCC3-SA"/>
</dbReference>
<dbReference type="InterPro" id="IPR039662">
    <property type="entry name" value="Cohesin_Scc3/SA"/>
</dbReference>
<dbReference type="SUPFAM" id="SSF48371">
    <property type="entry name" value="ARM repeat"/>
    <property type="match status" value="1"/>
</dbReference>
<dbReference type="PANTHER" id="PTHR11199">
    <property type="entry name" value="STROMAL ANTIGEN"/>
    <property type="match status" value="1"/>
</dbReference>
<proteinExistence type="predicted"/>
<dbReference type="GO" id="GO:0007062">
    <property type="term" value="P:sister chromatid cohesion"/>
    <property type="evidence" value="ECO:0007669"/>
    <property type="project" value="UniProtKB-ARBA"/>
</dbReference>
<sequence>MDDSSQAGASPGPDNDANRRRSGRVSKKPALLVDQLGVSAPKRKRVPSAAEANADVDGDVDMDQEVEEEEDDSPSEPDDSQDEDVKPARKKARKAAGAGTKRKTNGNGVHHLAIRPAKPRAKPRVKKAARFSSAADAGGLYAEVFGNGKVLDDVSAIWIGEYKENAEPAVADLLTFTLRAAGCEHEIDVSVVADPDSFSDRIADIQNKYQAENLTEYPIVSRAKGTAAFRQTLTGFISSLVLTIHKGHILFEDTTLIEVFISWVSTLSSTGNRALRHTATVIALETVSALAEVARELVTNTAKIQLQIEGEKKKKRANKAVISEGETAKRKNDIQVTYLNERLTDLVDAVFVHRYRDVDPHIRLDCIHALSVWIVTYPDMFFEGTFLRYLGWLLSDLKPDIRHEVLKGLISLYTDKDKHAGLESFTEKFRSRMTEMATRDSDGPVRAAAIELLDLLRDAKFLEPDDIDAVGQLIFDSEPKVRKAVVNFFIANVEDGHELKLEELGGAEAMEEIFGEEQQDEDDYDTPRPEWLKIKALVEQLESYDAQLQIDAPPAIQVPKTDHYMLVAQMESRFSMAAEAICDRIPELQWELLAGYLLYDHSTVTQNGANGVDAMSQFKEAVRLSSEEEVLLLEVLNAAVRVSFAQTTAGLADKSKKTSKAQRVVEQDNLETSARHLITTIPQLLNKFGATPVAASAILRLEHVLDPSKQDFANYGTLLEDIKKQFQAHATSRVLEEASLALLNARSAGEADEMAQEKLGALTEDAIDKLNGLAKANPLNMRGSLDDAHIEVLEGVVTRLEMLTRIEDFGDALETAPAESRKKQSAPAPIDSLLAVLSRGIPTANADEETAAQENTIVKRAARTLVFYFMWKVNALQRLIKASGTVPTATVKAIAMRKQKFVQSVANVIAAKGTTEEVKVALAGALIDLYAAFASLLHVNDATRARNEGAESSSTPAYLELAAEVPLATQTVLLQLLSGTERAYAKRLGKTLENPEDADDDATDAEPEDDEVIPDAEDDEARLKATLVAEQTLCEFAGKLVLGIWAGVVDGRKEGASGKVKRRLKRNKMKLGTNFRAVIDMMEKGAPGAAPKKKAAPKPQKEIEGAKKSAAIIVESGSESEEEEEQDQEEKEAEAGDLEQQEPEEREEAEEPAIDDEPESILGD</sequence>
<dbReference type="Pfam" id="PF08514">
    <property type="entry name" value="STAG"/>
    <property type="match status" value="1"/>
</dbReference>
<dbReference type="EMBL" id="MU004232">
    <property type="protein sequence ID" value="KAF2671792.1"/>
    <property type="molecule type" value="Genomic_DNA"/>
</dbReference>
<feature type="domain" description="SCD" evidence="2">
    <location>
        <begin position="351"/>
        <end position="436"/>
    </location>
</feature>
<dbReference type="PANTHER" id="PTHR11199:SF0">
    <property type="entry name" value="LD34181P-RELATED"/>
    <property type="match status" value="1"/>
</dbReference>
<feature type="compositionally biased region" description="Acidic residues" evidence="1">
    <location>
        <begin position="54"/>
        <end position="82"/>
    </location>
</feature>
<dbReference type="Gene3D" id="1.25.10.10">
    <property type="entry name" value="Leucine-rich Repeat Variant"/>
    <property type="match status" value="1"/>
</dbReference>
<accession>A0A6A6UHY0</accession>
<protein>
    <submittedName>
        <fullName evidence="3">STAG-domain-containing protein</fullName>
    </submittedName>
</protein>
<name>A0A6A6UHY0_9PEZI</name>
<dbReference type="InterPro" id="IPR016024">
    <property type="entry name" value="ARM-type_fold"/>
</dbReference>
<dbReference type="Pfam" id="PF21581">
    <property type="entry name" value="SCD"/>
    <property type="match status" value="1"/>
</dbReference>
<feature type="compositionally biased region" description="Acidic residues" evidence="1">
    <location>
        <begin position="1118"/>
        <end position="1164"/>
    </location>
</feature>
<feature type="compositionally biased region" description="Acidic residues" evidence="1">
    <location>
        <begin position="994"/>
        <end position="1011"/>
    </location>
</feature>
<reference evidence="3" key="1">
    <citation type="journal article" date="2020" name="Stud. Mycol.">
        <title>101 Dothideomycetes genomes: a test case for predicting lifestyles and emergence of pathogens.</title>
        <authorList>
            <person name="Haridas S."/>
            <person name="Albert R."/>
            <person name="Binder M."/>
            <person name="Bloem J."/>
            <person name="Labutti K."/>
            <person name="Salamov A."/>
            <person name="Andreopoulos B."/>
            <person name="Baker S."/>
            <person name="Barry K."/>
            <person name="Bills G."/>
            <person name="Bluhm B."/>
            <person name="Cannon C."/>
            <person name="Castanera R."/>
            <person name="Culley D."/>
            <person name="Daum C."/>
            <person name="Ezra D."/>
            <person name="Gonzalez J."/>
            <person name="Henrissat B."/>
            <person name="Kuo A."/>
            <person name="Liang C."/>
            <person name="Lipzen A."/>
            <person name="Lutzoni F."/>
            <person name="Magnuson J."/>
            <person name="Mondo S."/>
            <person name="Nolan M."/>
            <person name="Ohm R."/>
            <person name="Pangilinan J."/>
            <person name="Park H.-J."/>
            <person name="Ramirez L."/>
            <person name="Alfaro M."/>
            <person name="Sun H."/>
            <person name="Tritt A."/>
            <person name="Yoshinaga Y."/>
            <person name="Zwiers L.-H."/>
            <person name="Turgeon B."/>
            <person name="Goodwin S."/>
            <person name="Spatafora J."/>
            <person name="Crous P."/>
            <person name="Grigoriev I."/>
        </authorList>
    </citation>
    <scope>NUCLEOTIDE SEQUENCE</scope>
    <source>
        <strain evidence="3">CBS 115976</strain>
    </source>
</reference>
<feature type="region of interest" description="Disordered" evidence="1">
    <location>
        <begin position="1"/>
        <end position="108"/>
    </location>
</feature>
<dbReference type="AlphaFoldDB" id="A0A6A6UHY0"/>
<feature type="compositionally biased region" description="Basic residues" evidence="1">
    <location>
        <begin position="88"/>
        <end position="104"/>
    </location>
</feature>
<dbReference type="Proteomes" id="UP000799302">
    <property type="component" value="Unassembled WGS sequence"/>
</dbReference>
<feature type="region of interest" description="Disordered" evidence="1">
    <location>
        <begin position="989"/>
        <end position="1011"/>
    </location>
</feature>
<dbReference type="OrthoDB" id="498590at2759"/>
<dbReference type="Pfam" id="PF24571">
    <property type="entry name" value="HEAT_SCC3-SA"/>
    <property type="match status" value="1"/>
</dbReference>
<feature type="region of interest" description="Disordered" evidence="1">
    <location>
        <begin position="1086"/>
        <end position="1164"/>
    </location>
</feature>
<dbReference type="GO" id="GO:0000785">
    <property type="term" value="C:chromatin"/>
    <property type="evidence" value="ECO:0007669"/>
    <property type="project" value="TreeGrafter"/>
</dbReference>
<gene>
    <name evidence="3" type="ORF">BT63DRAFT_437736</name>
</gene>
<keyword evidence="4" id="KW-1185">Reference proteome</keyword>
<organism evidence="3 4">
    <name type="scientific">Microthyrium microscopicum</name>
    <dbReference type="NCBI Taxonomy" id="703497"/>
    <lineage>
        <taxon>Eukaryota</taxon>
        <taxon>Fungi</taxon>
        <taxon>Dikarya</taxon>
        <taxon>Ascomycota</taxon>
        <taxon>Pezizomycotina</taxon>
        <taxon>Dothideomycetes</taxon>
        <taxon>Dothideomycetes incertae sedis</taxon>
        <taxon>Microthyriales</taxon>
        <taxon>Microthyriaceae</taxon>
        <taxon>Microthyrium</taxon>
    </lineage>
</organism>
<dbReference type="InterPro" id="IPR020839">
    <property type="entry name" value="SCD"/>
</dbReference>
<evidence type="ECO:0000256" key="1">
    <source>
        <dbReference type="SAM" id="MobiDB-lite"/>
    </source>
</evidence>
<dbReference type="GO" id="GO:0003682">
    <property type="term" value="F:chromatin binding"/>
    <property type="evidence" value="ECO:0007669"/>
    <property type="project" value="TreeGrafter"/>
</dbReference>
<dbReference type="InterPro" id="IPR011989">
    <property type="entry name" value="ARM-like"/>
</dbReference>
<dbReference type="PROSITE" id="PS51425">
    <property type="entry name" value="SCD"/>
    <property type="match status" value="1"/>
</dbReference>
<evidence type="ECO:0000259" key="2">
    <source>
        <dbReference type="PROSITE" id="PS51425"/>
    </source>
</evidence>
<evidence type="ECO:0000313" key="3">
    <source>
        <dbReference type="EMBL" id="KAF2671792.1"/>
    </source>
</evidence>
<dbReference type="GO" id="GO:0005634">
    <property type="term" value="C:nucleus"/>
    <property type="evidence" value="ECO:0007669"/>
    <property type="project" value="TreeGrafter"/>
</dbReference>
<dbReference type="InterPro" id="IPR013721">
    <property type="entry name" value="STAG"/>
</dbReference>
<evidence type="ECO:0000313" key="4">
    <source>
        <dbReference type="Proteomes" id="UP000799302"/>
    </source>
</evidence>